<keyword evidence="1" id="KW-0418">Kinase</keyword>
<dbReference type="EC" id="2.7.11.1" evidence="1"/>
<dbReference type="EMBL" id="CP146022">
    <property type="protein sequence ID" value="WWQ62043.1"/>
    <property type="molecule type" value="Genomic_DNA"/>
</dbReference>
<gene>
    <name evidence="1" type="ORF">V2W30_00770</name>
</gene>
<proteinExistence type="predicted"/>
<keyword evidence="1" id="KW-0808">Transferase</keyword>
<organism evidence="1 2">
    <name type="scientific">Streptomyces citrinus</name>
    <dbReference type="NCBI Taxonomy" id="3118173"/>
    <lineage>
        <taxon>Bacteria</taxon>
        <taxon>Bacillati</taxon>
        <taxon>Actinomycetota</taxon>
        <taxon>Actinomycetes</taxon>
        <taxon>Kitasatosporales</taxon>
        <taxon>Streptomycetaceae</taxon>
        <taxon>Streptomyces</taxon>
    </lineage>
</organism>
<accession>A0ACD5A4X2</accession>
<dbReference type="Proteomes" id="UP001432251">
    <property type="component" value="Chromosome"/>
</dbReference>
<sequence>MQYRLGAGGTADVFAAVDTVLGREVAVKVFRPTADSISADRFCDEALTLARLSHPALVTVYDVGRDGDSAYMVTELVRGTTLRDRLTEGPLPFAQTVRLATVLTSALDHVHGCGIIHRDIKPSNILLDELGAPRLADFGLSRSVDDHTHSEPGTLVGSLAYMAPEQLLGRGASKASDIYALGLVLLEAFTGETPHHATPLEAGISHLMEAPRIPEQVPTGLARLLSSVTAQDPRDRPDTARLLRLLAEVASAPAPAAQPVIPVSRTRTTTVTHRTSVPRPTDLAPAPAEAAAAPAHPAEPTSVTLAERARRAWLPPVTVAVAGALTLVITGAVLNDVAPPPAADAAGRPHPSSSAPAKTTGSQQPDEADSTSRITPPHDPSYDTVRPAADTASVRVSGSAGPDGTRALPHRPAPGPVQQGRKKQKQKDEKHLKTEASDRRSQRSATR</sequence>
<reference evidence="1" key="1">
    <citation type="journal article" date="2025" name="Int. J. Syst. Evol. Microbiol.">
        <title>Streptomyces citrinus sp. nov., with yellow diffusible pigment.</title>
        <authorList>
            <person name="He Y."/>
            <person name="Yang E."/>
            <person name="Xu J."/>
            <person name="Sun Y."/>
            <person name="Sun L."/>
        </authorList>
    </citation>
    <scope>NUCLEOTIDE SEQUENCE</scope>
    <source>
        <strain evidence="1">Q6</strain>
    </source>
</reference>
<name>A0ACD5A4X2_9ACTN</name>
<evidence type="ECO:0000313" key="2">
    <source>
        <dbReference type="Proteomes" id="UP001432251"/>
    </source>
</evidence>
<evidence type="ECO:0000313" key="1">
    <source>
        <dbReference type="EMBL" id="WWQ62043.1"/>
    </source>
</evidence>
<keyword evidence="2" id="KW-1185">Reference proteome</keyword>
<protein>
    <submittedName>
        <fullName evidence="1">Serine/threonine-protein kinase</fullName>
        <ecNumber evidence="1">2.7.11.1</ecNumber>
    </submittedName>
</protein>